<evidence type="ECO:0000256" key="6">
    <source>
        <dbReference type="ARBA" id="ARBA00039877"/>
    </source>
</evidence>
<feature type="region of interest" description="Disordered" evidence="8">
    <location>
        <begin position="58"/>
        <end position="149"/>
    </location>
</feature>
<dbReference type="Gene3D" id="1.10.1070.11">
    <property type="entry name" value="Phosphatidylinositol 3-/4-kinase, catalytic domain"/>
    <property type="match status" value="1"/>
</dbReference>
<dbReference type="Proteomes" id="UP000183832">
    <property type="component" value="Unassembled WGS sequence"/>
</dbReference>
<feature type="compositionally biased region" description="Polar residues" evidence="8">
    <location>
        <begin position="77"/>
        <end position="89"/>
    </location>
</feature>
<keyword evidence="7" id="KW-0175">Coiled coil</keyword>
<evidence type="ECO:0000256" key="5">
    <source>
        <dbReference type="ARBA" id="ARBA00037860"/>
    </source>
</evidence>
<feature type="region of interest" description="Disordered" evidence="8">
    <location>
        <begin position="383"/>
        <end position="410"/>
    </location>
</feature>
<dbReference type="Gene3D" id="3.30.1010.10">
    <property type="entry name" value="Phosphatidylinositol 3-kinase Catalytic Subunit, Chain A, domain 4"/>
    <property type="match status" value="1"/>
</dbReference>
<dbReference type="SMART" id="SM00146">
    <property type="entry name" value="PI3Kc"/>
    <property type="match status" value="1"/>
</dbReference>
<dbReference type="PROSITE" id="PS00916">
    <property type="entry name" value="PI3_4_KINASE_2"/>
    <property type="match status" value="1"/>
</dbReference>
<feature type="compositionally biased region" description="Basic and acidic residues" evidence="8">
    <location>
        <begin position="123"/>
        <end position="140"/>
    </location>
</feature>
<accession>A0A1J1HQI9</accession>
<feature type="compositionally biased region" description="Basic and acidic residues" evidence="8">
    <location>
        <begin position="90"/>
        <end position="107"/>
    </location>
</feature>
<feature type="coiled-coil region" evidence="7">
    <location>
        <begin position="238"/>
        <end position="265"/>
    </location>
</feature>
<dbReference type="GO" id="GO:0030867">
    <property type="term" value="C:rough endoplasmic reticulum membrane"/>
    <property type="evidence" value="ECO:0007669"/>
    <property type="project" value="UniProtKB-SubCell"/>
</dbReference>
<dbReference type="InterPro" id="IPR000403">
    <property type="entry name" value="PI3/4_kinase_cat_dom"/>
</dbReference>
<dbReference type="Pfam" id="PF00454">
    <property type="entry name" value="PI3_PI4_kinase"/>
    <property type="match status" value="1"/>
</dbReference>
<evidence type="ECO:0000256" key="8">
    <source>
        <dbReference type="SAM" id="MobiDB-lite"/>
    </source>
</evidence>
<feature type="compositionally biased region" description="Acidic residues" evidence="8">
    <location>
        <begin position="191"/>
        <end position="200"/>
    </location>
</feature>
<dbReference type="GO" id="GO:0004430">
    <property type="term" value="F:1-phosphatidylinositol 4-kinase activity"/>
    <property type="evidence" value="ECO:0007669"/>
    <property type="project" value="UniProtKB-EC"/>
</dbReference>
<feature type="region of interest" description="Disordered" evidence="8">
    <location>
        <begin position="176"/>
        <end position="200"/>
    </location>
</feature>
<feature type="compositionally biased region" description="Polar residues" evidence="8">
    <location>
        <begin position="58"/>
        <end position="69"/>
    </location>
</feature>
<feature type="compositionally biased region" description="Basic and acidic residues" evidence="8">
    <location>
        <begin position="337"/>
        <end position="347"/>
    </location>
</feature>
<dbReference type="InterPro" id="IPR011009">
    <property type="entry name" value="Kinase-like_dom_sf"/>
</dbReference>
<dbReference type="FunFam" id="1.10.1070.11:FF:000004">
    <property type="entry name" value="Phosphatidylinositol 4-kinase, catalytic, beta"/>
    <property type="match status" value="1"/>
</dbReference>
<dbReference type="OrthoDB" id="10264149at2759"/>
<dbReference type="InterPro" id="IPR036940">
    <property type="entry name" value="PI3/4_kinase_cat_sf"/>
</dbReference>
<dbReference type="SUPFAM" id="SSF56112">
    <property type="entry name" value="Protein kinase-like (PK-like)"/>
    <property type="match status" value="1"/>
</dbReference>
<proteinExistence type="predicted"/>
<reference evidence="10 11" key="1">
    <citation type="submission" date="2015-04" db="EMBL/GenBank/DDBJ databases">
        <authorList>
            <person name="Syromyatnikov M.Y."/>
            <person name="Popov V.N."/>
        </authorList>
    </citation>
    <scope>NUCLEOTIDE SEQUENCE [LARGE SCALE GENOMIC DNA]</scope>
</reference>
<dbReference type="PANTHER" id="PTHR10048:SF22">
    <property type="entry name" value="PHOSPHATIDYLINOSITOL 4-KINASE BETA"/>
    <property type="match status" value="1"/>
</dbReference>
<feature type="compositionally biased region" description="Polar residues" evidence="8">
    <location>
        <begin position="383"/>
        <end position="396"/>
    </location>
</feature>
<comment type="subcellular location">
    <subcellularLocation>
        <location evidence="1">Mitochondrion outer membrane</location>
        <topology evidence="1">Peripheral membrane protein</topology>
    </subcellularLocation>
    <subcellularLocation>
        <location evidence="5">Rough endoplasmic reticulum membrane</location>
        <topology evidence="5">Peripheral membrane protein</topology>
    </subcellularLocation>
</comment>
<dbReference type="EMBL" id="CVRI01000018">
    <property type="protein sequence ID" value="CRK90328.1"/>
    <property type="molecule type" value="Genomic_DNA"/>
</dbReference>
<keyword evidence="11" id="KW-1185">Reference proteome</keyword>
<evidence type="ECO:0000256" key="3">
    <source>
        <dbReference type="ARBA" id="ARBA00022777"/>
    </source>
</evidence>
<comment type="catalytic activity">
    <reaction evidence="4">
        <text>a 1,2-diacyl-sn-glycero-3-phospho-(1D-myo-inositol) + ATP = a 1,2-diacyl-sn-glycero-3-phospho-(1D-myo-inositol 4-phosphate) + ADP + H(+)</text>
        <dbReference type="Rhea" id="RHEA:19877"/>
        <dbReference type="ChEBI" id="CHEBI:15378"/>
        <dbReference type="ChEBI" id="CHEBI:30616"/>
        <dbReference type="ChEBI" id="CHEBI:57880"/>
        <dbReference type="ChEBI" id="CHEBI:58178"/>
        <dbReference type="ChEBI" id="CHEBI:456216"/>
        <dbReference type="EC" id="2.7.1.67"/>
    </reaction>
    <physiologicalReaction direction="left-to-right" evidence="4">
        <dbReference type="Rhea" id="RHEA:19878"/>
    </physiologicalReaction>
</comment>
<dbReference type="InterPro" id="IPR015433">
    <property type="entry name" value="PI3/4_kinase"/>
</dbReference>
<name>A0A1J1HQI9_9DIPT</name>
<dbReference type="GO" id="GO:0005741">
    <property type="term" value="C:mitochondrial outer membrane"/>
    <property type="evidence" value="ECO:0007669"/>
    <property type="project" value="UniProtKB-SubCell"/>
</dbReference>
<evidence type="ECO:0000256" key="4">
    <source>
        <dbReference type="ARBA" id="ARBA00036767"/>
    </source>
</evidence>
<dbReference type="InterPro" id="IPR057754">
    <property type="entry name" value="PI4-kinase_beta/PIK1_cat"/>
</dbReference>
<evidence type="ECO:0000259" key="9">
    <source>
        <dbReference type="PROSITE" id="PS50290"/>
    </source>
</evidence>
<protein>
    <recommendedName>
        <fullName evidence="6">Phosphatidylinositol 4-kinase beta</fullName>
    </recommendedName>
</protein>
<feature type="domain" description="PI3K/PI4K catalytic" evidence="9">
    <location>
        <begin position="870"/>
        <end position="1138"/>
    </location>
</feature>
<keyword evidence="3" id="KW-0418">Kinase</keyword>
<keyword evidence="2" id="KW-0808">Transferase</keyword>
<dbReference type="Pfam" id="PF21245">
    <property type="entry name" value="PI4KB-PIK1_PIK"/>
    <property type="match status" value="1"/>
</dbReference>
<dbReference type="GO" id="GO:0046854">
    <property type="term" value="P:phosphatidylinositol phosphate biosynthetic process"/>
    <property type="evidence" value="ECO:0007669"/>
    <property type="project" value="InterPro"/>
</dbReference>
<evidence type="ECO:0000256" key="2">
    <source>
        <dbReference type="ARBA" id="ARBA00022679"/>
    </source>
</evidence>
<organism evidence="10 11">
    <name type="scientific">Clunio marinus</name>
    <dbReference type="NCBI Taxonomy" id="568069"/>
    <lineage>
        <taxon>Eukaryota</taxon>
        <taxon>Metazoa</taxon>
        <taxon>Ecdysozoa</taxon>
        <taxon>Arthropoda</taxon>
        <taxon>Hexapoda</taxon>
        <taxon>Insecta</taxon>
        <taxon>Pterygota</taxon>
        <taxon>Neoptera</taxon>
        <taxon>Endopterygota</taxon>
        <taxon>Diptera</taxon>
        <taxon>Nematocera</taxon>
        <taxon>Chironomoidea</taxon>
        <taxon>Chironomidae</taxon>
        <taxon>Clunio</taxon>
    </lineage>
</organism>
<dbReference type="PROSITE" id="PS00915">
    <property type="entry name" value="PI3_4_KINASE_1"/>
    <property type="match status" value="1"/>
</dbReference>
<dbReference type="PANTHER" id="PTHR10048">
    <property type="entry name" value="PHOSPHATIDYLINOSITOL KINASE"/>
    <property type="match status" value="1"/>
</dbReference>
<evidence type="ECO:0000256" key="7">
    <source>
        <dbReference type="SAM" id="Coils"/>
    </source>
</evidence>
<feature type="region of interest" description="Disordered" evidence="8">
    <location>
        <begin position="337"/>
        <end position="367"/>
    </location>
</feature>
<dbReference type="STRING" id="568069.A0A1J1HQI9"/>
<dbReference type="InterPro" id="IPR018936">
    <property type="entry name" value="PI3/4_kinase_CS"/>
</dbReference>
<dbReference type="PROSITE" id="PS50290">
    <property type="entry name" value="PI3_4_KINASE_3"/>
    <property type="match status" value="1"/>
</dbReference>
<gene>
    <name evidence="10" type="ORF">CLUMA_CG004011</name>
</gene>
<evidence type="ECO:0000313" key="10">
    <source>
        <dbReference type="EMBL" id="CRK90328.1"/>
    </source>
</evidence>
<dbReference type="InterPro" id="IPR049160">
    <property type="entry name" value="PI4KB-PIK1_PIK"/>
</dbReference>
<feature type="compositionally biased region" description="Polar residues" evidence="8">
    <location>
        <begin position="108"/>
        <end position="120"/>
    </location>
</feature>
<evidence type="ECO:0000313" key="11">
    <source>
        <dbReference type="Proteomes" id="UP000183832"/>
    </source>
</evidence>
<evidence type="ECO:0000256" key="1">
    <source>
        <dbReference type="ARBA" id="ARBA00004450"/>
    </source>
</evidence>
<sequence>MGILLPPVSQVTNTRINMTQHHRNRSLDSALQRIPEVEVSSPNAESENTLCTNTILGQNSSTVTSSNEVQVKPEQPETVSNDIENCASNSEERQQEKEEQQKGKDKNVSSTITPATSQRSKVTRKENQTKESESKKREDLTSLGSDDSGKLNSKFTSCNKIFNLNKLSGILCGSEPDQQSLNNRRSHESLDSGENEQSEGEECIELLETTSMDEEYKMLQADLCFYQPSASSIANGNNQKKDETLNTVEDQLDAINDKKLRYRELNMNKTAILKEKYNQTICVPIEYEEPTTEEHDSKEEIKELVKDQQHVKDPVMFKSFFFKNAIFRTAQSIIENHEKKNANKNKDQVVSGGSGHAGDSSTPQPTKKRDFLLKSRSKNHQNVMTTSVSAEIATTTEKPKGISKSSSTNSLNTMKVPGTAQCMVKEPIQPQIKTERGQSGLLRFFESPVFNIHFAVHYLFYSKEPGVLSFIGNKIFSFPNIEVDLYIPQLILMYIQIDELADVLDPYLVYRCRQSADFSLKCSWLLEAYNFNMEGYVSTTQKFKHLVLMKEIYPKRERRNRINDGIALSPTSPFKKTHHRSQSDATGMLHNFKKATAPPVKLCLGDLSSGRAFDNGCLCFESQRGAVNDLLGQQTLCSCGAPKLASEKEFLKALIDIGKMLTSLPTKIEKTSRLRVLLNLINKNLPARVWLPLNSDIPHHVVRITEDKTAVLNSKDKTPYIIYVEVVEVADIYTSPVIPKMMPTLRHTKSDEHLDQLIESTEQETKAMPLKGFSMNRISSHLDVFNEEDVWSQEDDEITAQYLRLHRKVERDAVSQFSLESCDSMTKECGAPHVFNIGDVRMRHCKNLNSENTKPFRNDPDDPSAAALKEPWHEKERQIRESSPYGHLQNWRLLSAIVKSGDDLRQELMATQLLQMFKQIWTEENIDLWVRPYQIVCLSNDSGLIEPILNTVSLHQIKKNSNKSLREYFIDEFGGEATDNFKSAQRNFMQSCAAYCLISYLLQVKDRHNGNILLHSDGHLIHIDFGFILSISPKNLGFEQSPFKLTPEFVDVMGGPESELYSEFKRLLLAGLKAARKQQDRIVNIVEIMRSSSQLPCFKNGCSATVRNLRNRFHMNLTEQELERKVDQLIQDSLNSLSTKLYDGYQYLTNGIL</sequence>
<dbReference type="AlphaFoldDB" id="A0A1J1HQI9"/>
<dbReference type="CDD" id="cd05168">
    <property type="entry name" value="PI4Kc_III_beta"/>
    <property type="match status" value="1"/>
</dbReference>
<dbReference type="GO" id="GO:0048015">
    <property type="term" value="P:phosphatidylinositol-mediated signaling"/>
    <property type="evidence" value="ECO:0007669"/>
    <property type="project" value="TreeGrafter"/>
</dbReference>